<dbReference type="EMBL" id="JBHSMA010000011">
    <property type="protein sequence ID" value="MFC5412196.1"/>
    <property type="molecule type" value="Genomic_DNA"/>
</dbReference>
<accession>A0ABW0IFH9</accession>
<organism evidence="2 3">
    <name type="scientific">Larkinella bovis</name>
    <dbReference type="NCBI Taxonomy" id="683041"/>
    <lineage>
        <taxon>Bacteria</taxon>
        <taxon>Pseudomonadati</taxon>
        <taxon>Bacteroidota</taxon>
        <taxon>Cytophagia</taxon>
        <taxon>Cytophagales</taxon>
        <taxon>Spirosomataceae</taxon>
        <taxon>Larkinella</taxon>
    </lineage>
</organism>
<keyword evidence="3" id="KW-1185">Reference proteome</keyword>
<keyword evidence="1" id="KW-0812">Transmembrane</keyword>
<evidence type="ECO:0000256" key="1">
    <source>
        <dbReference type="SAM" id="Phobius"/>
    </source>
</evidence>
<keyword evidence="1" id="KW-1133">Transmembrane helix</keyword>
<comment type="caution">
    <text evidence="2">The sequence shown here is derived from an EMBL/GenBank/DDBJ whole genome shotgun (WGS) entry which is preliminary data.</text>
</comment>
<feature type="transmembrane region" description="Helical" evidence="1">
    <location>
        <begin position="46"/>
        <end position="65"/>
    </location>
</feature>
<dbReference type="RefSeq" id="WP_379849467.1">
    <property type="nucleotide sequence ID" value="NZ_JBHSMA010000011.1"/>
</dbReference>
<protein>
    <submittedName>
        <fullName evidence="2">Uncharacterized protein</fullName>
    </submittedName>
</protein>
<keyword evidence="1" id="KW-0472">Membrane</keyword>
<evidence type="ECO:0000313" key="2">
    <source>
        <dbReference type="EMBL" id="MFC5412196.1"/>
    </source>
</evidence>
<sequence length="76" mass="8608">MKPPLPMVFKPIPASKKDPLGLTGLPEEWQAPLLAGSLVWFKRQPWPYLIDVAVLLGVAFLLYLIERYSGMWLSVN</sequence>
<name>A0ABW0IFH9_9BACT</name>
<reference evidence="3" key="1">
    <citation type="journal article" date="2019" name="Int. J. Syst. Evol. Microbiol.">
        <title>The Global Catalogue of Microorganisms (GCM) 10K type strain sequencing project: providing services to taxonomists for standard genome sequencing and annotation.</title>
        <authorList>
            <consortium name="The Broad Institute Genomics Platform"/>
            <consortium name="The Broad Institute Genome Sequencing Center for Infectious Disease"/>
            <person name="Wu L."/>
            <person name="Ma J."/>
        </authorList>
    </citation>
    <scope>NUCLEOTIDE SEQUENCE [LARGE SCALE GENOMIC DNA]</scope>
    <source>
        <strain evidence="3">CCUG 55250</strain>
    </source>
</reference>
<proteinExistence type="predicted"/>
<dbReference type="Proteomes" id="UP001596106">
    <property type="component" value="Unassembled WGS sequence"/>
</dbReference>
<gene>
    <name evidence="2" type="ORF">ACFPMF_22920</name>
</gene>
<evidence type="ECO:0000313" key="3">
    <source>
        <dbReference type="Proteomes" id="UP001596106"/>
    </source>
</evidence>